<dbReference type="NCBIfam" id="NF041259">
    <property type="entry name" value="mono_DmmA_fam"/>
    <property type="match status" value="1"/>
</dbReference>
<dbReference type="EMBL" id="AP018164">
    <property type="protein sequence ID" value="BAX92167.1"/>
    <property type="molecule type" value="Genomic_DNA"/>
</dbReference>
<keyword evidence="3" id="KW-1185">Reference proteome</keyword>
<organism evidence="2 3">
    <name type="scientific">Mycobacterium shigaense</name>
    <dbReference type="NCBI Taxonomy" id="722731"/>
    <lineage>
        <taxon>Bacteria</taxon>
        <taxon>Bacillati</taxon>
        <taxon>Actinomycetota</taxon>
        <taxon>Actinomycetes</taxon>
        <taxon>Mycobacteriales</taxon>
        <taxon>Mycobacteriaceae</taxon>
        <taxon>Mycobacterium</taxon>
        <taxon>Mycobacterium simiae complex</taxon>
    </lineage>
</organism>
<name>A0A1Z4EGS8_9MYCO</name>
<protein>
    <recommendedName>
        <fullName evidence="1">Dimethylamine monooxygenase subunit DmmA-like C-terminal domain-containing protein</fullName>
    </recommendedName>
</protein>
<evidence type="ECO:0000259" key="1">
    <source>
        <dbReference type="Pfam" id="PF22289"/>
    </source>
</evidence>
<reference evidence="3" key="1">
    <citation type="submission" date="2017-06" db="EMBL/GenBank/DDBJ databases">
        <title>Complete Genome Sequence of Mycobacterium shigaense.</title>
        <authorList>
            <person name="Fukano H."/>
            <person name="Yoshida M."/>
            <person name="Kazumi Y."/>
            <person name="Ogura Y."/>
            <person name="Mitarai S."/>
            <person name="Hayashi T."/>
            <person name="Hoshino Y."/>
        </authorList>
    </citation>
    <scope>NUCLEOTIDE SEQUENCE [LARGE SCALE GENOMIC DNA]</scope>
    <source>
        <strain evidence="3">UN-152</strain>
    </source>
</reference>
<accession>A0A1Z4EGS8</accession>
<dbReference type="InterPro" id="IPR048037">
    <property type="entry name" value="DmmA-like_C"/>
</dbReference>
<dbReference type="Proteomes" id="UP000217736">
    <property type="component" value="Chromosome"/>
</dbReference>
<dbReference type="KEGG" id="mshg:MSG_02018"/>
<feature type="domain" description="Dimethylamine monooxygenase subunit DmmA-like C-terminal" evidence="1">
    <location>
        <begin position="125"/>
        <end position="167"/>
    </location>
</feature>
<dbReference type="Pfam" id="PF22289">
    <property type="entry name" value="DmmA-like_C"/>
    <property type="match status" value="1"/>
</dbReference>
<evidence type="ECO:0000313" key="2">
    <source>
        <dbReference type="EMBL" id="BAX92167.1"/>
    </source>
</evidence>
<sequence>MSTDIVASGWSMPRWPAAPEQVDLDATSFLIVGIGHERRTVEVSREWLGQAEITAPTELLLLDSFTDASSVSAFAAALGRARMGVRLMMVGGQFDVLMALAQARAAGALPQELASFVVHTRDLPMYCAHCRNTFRVSRAPGDEVTCPGCTRRLEIHTHLSAVRGSFLASDVRARELS</sequence>
<gene>
    <name evidence="2" type="ORF">MSG_02018</name>
</gene>
<proteinExistence type="predicted"/>
<dbReference type="AlphaFoldDB" id="A0A1Z4EGS8"/>
<evidence type="ECO:0000313" key="3">
    <source>
        <dbReference type="Proteomes" id="UP000217736"/>
    </source>
</evidence>